<dbReference type="Proteomes" id="UP000008021">
    <property type="component" value="Chromosome 11"/>
</dbReference>
<dbReference type="EnsemblPlants" id="OMERI11G09180.1">
    <property type="protein sequence ID" value="OMERI11G09180.1"/>
    <property type="gene ID" value="OMERI11G09180"/>
</dbReference>
<accession>A0A0E0F4Y8</accession>
<organism evidence="1">
    <name type="scientific">Oryza meridionalis</name>
    <dbReference type="NCBI Taxonomy" id="40149"/>
    <lineage>
        <taxon>Eukaryota</taxon>
        <taxon>Viridiplantae</taxon>
        <taxon>Streptophyta</taxon>
        <taxon>Embryophyta</taxon>
        <taxon>Tracheophyta</taxon>
        <taxon>Spermatophyta</taxon>
        <taxon>Magnoliopsida</taxon>
        <taxon>Liliopsida</taxon>
        <taxon>Poales</taxon>
        <taxon>Poaceae</taxon>
        <taxon>BOP clade</taxon>
        <taxon>Oryzoideae</taxon>
        <taxon>Oryzeae</taxon>
        <taxon>Oryzinae</taxon>
        <taxon>Oryza</taxon>
    </lineage>
</organism>
<dbReference type="STRING" id="40149.A0A0E0F4Y8"/>
<reference evidence="1" key="2">
    <citation type="submission" date="2018-05" db="EMBL/GenBank/DDBJ databases">
        <title>OmerRS3 (Oryza meridionalis Reference Sequence Version 3).</title>
        <authorList>
            <person name="Zhang J."/>
            <person name="Kudrna D."/>
            <person name="Lee S."/>
            <person name="Talag J."/>
            <person name="Welchert J."/>
            <person name="Wing R.A."/>
        </authorList>
    </citation>
    <scope>NUCLEOTIDE SEQUENCE [LARGE SCALE GENOMIC DNA]</scope>
    <source>
        <strain evidence="1">cv. OR44</strain>
    </source>
</reference>
<evidence type="ECO:0000313" key="1">
    <source>
        <dbReference type="EnsemblPlants" id="OMERI11G09180.1"/>
    </source>
</evidence>
<protein>
    <submittedName>
        <fullName evidence="1">Uncharacterized protein</fullName>
    </submittedName>
</protein>
<dbReference type="Gramene" id="OMERI11G09180.1">
    <property type="protein sequence ID" value="OMERI11G09180.1"/>
    <property type="gene ID" value="OMERI11G09180"/>
</dbReference>
<sequence>MTEGLGIISGVPMRHNGVEAILDFHVFDISDFDILIGHPIKKLFDVSETSVLNLKIGRIATFVPVLQSNNSLTELHPIPEPIKKVMVVSPFKPLESTLDESIEEFNEGEDEYGGD</sequence>
<dbReference type="HOGENOM" id="CLU_2112764_0_0_1"/>
<dbReference type="AlphaFoldDB" id="A0A0E0F4Y8"/>
<keyword evidence="2" id="KW-1185">Reference proteome</keyword>
<reference evidence="1" key="1">
    <citation type="submission" date="2015-04" db="UniProtKB">
        <authorList>
            <consortium name="EnsemblPlants"/>
        </authorList>
    </citation>
    <scope>IDENTIFICATION</scope>
</reference>
<proteinExistence type="predicted"/>
<name>A0A0E0F4Y8_9ORYZ</name>
<evidence type="ECO:0000313" key="2">
    <source>
        <dbReference type="Proteomes" id="UP000008021"/>
    </source>
</evidence>